<dbReference type="InterPro" id="IPR005097">
    <property type="entry name" value="Sacchrp_dh_NADP-bd"/>
</dbReference>
<keyword evidence="1" id="KW-0472">Membrane</keyword>
<dbReference type="SUPFAM" id="SSF51735">
    <property type="entry name" value="NAD(P)-binding Rossmann-fold domains"/>
    <property type="match status" value="1"/>
</dbReference>
<dbReference type="Pfam" id="PF03435">
    <property type="entry name" value="Sacchrp_dh_NADP"/>
    <property type="match status" value="1"/>
</dbReference>
<dbReference type="KEGG" id="cak:Caul_0514"/>
<accession>B0T6N1</accession>
<evidence type="ECO:0000256" key="1">
    <source>
        <dbReference type="SAM" id="Phobius"/>
    </source>
</evidence>
<dbReference type="PANTHER" id="PTHR12286:SF5">
    <property type="entry name" value="SACCHAROPINE DEHYDROGENASE-LIKE OXIDOREDUCTASE"/>
    <property type="match status" value="1"/>
</dbReference>
<keyword evidence="1" id="KW-0812">Transmembrane</keyword>
<feature type="domain" description="Saccharopine dehydrogenase NADP binding" evidence="2">
    <location>
        <begin position="8"/>
        <end position="122"/>
    </location>
</feature>
<sequence length="377" mass="40826">MTERDFDVVIYGATGFTGRQAVEYFRRHAPANLKWAIAGRDNERLAALEAGVPIVTVEPQQQDSIDDLVRRTRVVLSTAGPFRLYSDRVVDACVRLGADYTDISGETARIRDLIDRHHARAVSNRVRIVPFCGVSSAPADLALMLLNAKLGDLVVAKGAYSVAGGTLNGGTIASISYAISSGDAARERDVFLLGPHDRPPGPIERDPKQIHFDGDLRVWTAPSPMGLSDTRAVRRSNVLQGRDFAYQEYMAFESFFGALGFAMMIRVLNAVLAFAPTRRWLQKKFPPGHGPSQQVMDGGSITLRAWGRTQAGREAEVAVHAKGDPGNRVTVMCVCEAALALAADTRALPDAFGVLTPSVALGDVMLKRLQARGVQIS</sequence>
<dbReference type="PANTHER" id="PTHR12286">
    <property type="entry name" value="SACCHAROPINE DEHYDROGENASE-LIKE OXIDOREDUCTASE"/>
    <property type="match status" value="1"/>
</dbReference>
<reference evidence="3" key="1">
    <citation type="submission" date="2008-01" db="EMBL/GenBank/DDBJ databases">
        <title>Complete sequence of chromosome of Caulobacter sp. K31.</title>
        <authorList>
            <consortium name="US DOE Joint Genome Institute"/>
            <person name="Copeland A."/>
            <person name="Lucas S."/>
            <person name="Lapidus A."/>
            <person name="Barry K."/>
            <person name="Glavina del Rio T."/>
            <person name="Dalin E."/>
            <person name="Tice H."/>
            <person name="Pitluck S."/>
            <person name="Bruce D."/>
            <person name="Goodwin L."/>
            <person name="Thompson L.S."/>
            <person name="Brettin T."/>
            <person name="Detter J.C."/>
            <person name="Han C."/>
            <person name="Schmutz J."/>
            <person name="Larimer F."/>
            <person name="Land M."/>
            <person name="Hauser L."/>
            <person name="Kyrpides N."/>
            <person name="Kim E."/>
            <person name="Stephens C."/>
            <person name="Richardson P."/>
        </authorList>
    </citation>
    <scope>NUCLEOTIDE SEQUENCE [LARGE SCALE GENOMIC DNA]</scope>
    <source>
        <strain evidence="3">K31</strain>
    </source>
</reference>
<dbReference type="STRING" id="366602.Caul_0514"/>
<dbReference type="EMBL" id="CP000927">
    <property type="protein sequence ID" value="ABZ69648.1"/>
    <property type="molecule type" value="Genomic_DNA"/>
</dbReference>
<keyword evidence="1" id="KW-1133">Transmembrane helix</keyword>
<feature type="transmembrane region" description="Helical" evidence="1">
    <location>
        <begin position="255"/>
        <end position="275"/>
    </location>
</feature>
<dbReference type="eggNOG" id="COG3268">
    <property type="taxonomic scope" value="Bacteria"/>
</dbReference>
<dbReference type="AlphaFoldDB" id="B0T6N1"/>
<dbReference type="InterPro" id="IPR036291">
    <property type="entry name" value="NAD(P)-bd_dom_sf"/>
</dbReference>
<gene>
    <name evidence="3" type="ordered locus">Caul_0514</name>
</gene>
<dbReference type="OrthoDB" id="4420885at2"/>
<organism evidence="3">
    <name type="scientific">Caulobacter sp. (strain K31)</name>
    <dbReference type="NCBI Taxonomy" id="366602"/>
    <lineage>
        <taxon>Bacteria</taxon>
        <taxon>Pseudomonadati</taxon>
        <taxon>Pseudomonadota</taxon>
        <taxon>Alphaproteobacteria</taxon>
        <taxon>Caulobacterales</taxon>
        <taxon>Caulobacteraceae</taxon>
        <taxon>Caulobacter</taxon>
    </lineage>
</organism>
<dbReference type="Gene3D" id="3.40.50.720">
    <property type="entry name" value="NAD(P)-binding Rossmann-like Domain"/>
    <property type="match status" value="1"/>
</dbReference>
<name>B0T6N1_CAUSK</name>
<dbReference type="InterPro" id="IPR051276">
    <property type="entry name" value="Saccharopine_DH-like_oxidrdct"/>
</dbReference>
<protein>
    <submittedName>
        <fullName evidence="3">Saccharopine dehydrogenase</fullName>
    </submittedName>
</protein>
<dbReference type="GO" id="GO:0005886">
    <property type="term" value="C:plasma membrane"/>
    <property type="evidence" value="ECO:0007669"/>
    <property type="project" value="TreeGrafter"/>
</dbReference>
<proteinExistence type="predicted"/>
<evidence type="ECO:0000259" key="2">
    <source>
        <dbReference type="Pfam" id="PF03435"/>
    </source>
</evidence>
<dbReference type="HOGENOM" id="CLU_031002_0_2_5"/>
<evidence type="ECO:0000313" key="3">
    <source>
        <dbReference type="EMBL" id="ABZ69648.1"/>
    </source>
</evidence>
<dbReference type="GO" id="GO:0009247">
    <property type="term" value="P:glycolipid biosynthetic process"/>
    <property type="evidence" value="ECO:0007669"/>
    <property type="project" value="TreeGrafter"/>
</dbReference>